<protein>
    <recommendedName>
        <fullName evidence="3">Carboxymuconolactone decarboxylase-like domain-containing protein</fullName>
    </recommendedName>
</protein>
<comment type="caution">
    <text evidence="1">The sequence shown here is derived from an EMBL/GenBank/DDBJ whole genome shotgun (WGS) entry which is preliminary data.</text>
</comment>
<gene>
    <name evidence="1" type="ORF">FisN_5Lh004</name>
</gene>
<evidence type="ECO:0000313" key="2">
    <source>
        <dbReference type="Proteomes" id="UP000198406"/>
    </source>
</evidence>
<accession>A0A1Z5JJ73</accession>
<dbReference type="InterPro" id="IPR004675">
    <property type="entry name" value="AhpD_core"/>
</dbReference>
<dbReference type="Proteomes" id="UP000198406">
    <property type="component" value="Unassembled WGS sequence"/>
</dbReference>
<dbReference type="EMBL" id="BDSP01000074">
    <property type="protein sequence ID" value="GAX14070.1"/>
    <property type="molecule type" value="Genomic_DNA"/>
</dbReference>
<evidence type="ECO:0000313" key="1">
    <source>
        <dbReference type="EMBL" id="GAX14070.1"/>
    </source>
</evidence>
<evidence type="ECO:0008006" key="3">
    <source>
        <dbReference type="Google" id="ProtNLM"/>
    </source>
</evidence>
<dbReference type="SUPFAM" id="SSF69118">
    <property type="entry name" value="AhpD-like"/>
    <property type="match status" value="1"/>
</dbReference>
<organism evidence="1 2">
    <name type="scientific">Fistulifera solaris</name>
    <name type="common">Oleaginous diatom</name>
    <dbReference type="NCBI Taxonomy" id="1519565"/>
    <lineage>
        <taxon>Eukaryota</taxon>
        <taxon>Sar</taxon>
        <taxon>Stramenopiles</taxon>
        <taxon>Ochrophyta</taxon>
        <taxon>Bacillariophyta</taxon>
        <taxon>Bacillariophyceae</taxon>
        <taxon>Bacillariophycidae</taxon>
        <taxon>Naviculales</taxon>
        <taxon>Naviculaceae</taxon>
        <taxon>Fistulifera</taxon>
    </lineage>
</organism>
<dbReference type="AlphaFoldDB" id="A0A1Z5JJ73"/>
<dbReference type="Gene3D" id="1.20.1290.10">
    <property type="entry name" value="AhpD-like"/>
    <property type="match status" value="1"/>
</dbReference>
<keyword evidence="2" id="KW-1185">Reference proteome</keyword>
<proteinExistence type="predicted"/>
<dbReference type="GO" id="GO:0051920">
    <property type="term" value="F:peroxiredoxin activity"/>
    <property type="evidence" value="ECO:0007669"/>
    <property type="project" value="InterPro"/>
</dbReference>
<dbReference type="InParanoid" id="A0A1Z5JJ73"/>
<reference evidence="1 2" key="1">
    <citation type="journal article" date="2015" name="Plant Cell">
        <title>Oil accumulation by the oleaginous diatom Fistulifera solaris as revealed by the genome and transcriptome.</title>
        <authorList>
            <person name="Tanaka T."/>
            <person name="Maeda Y."/>
            <person name="Veluchamy A."/>
            <person name="Tanaka M."/>
            <person name="Abida H."/>
            <person name="Marechal E."/>
            <person name="Bowler C."/>
            <person name="Muto M."/>
            <person name="Sunaga Y."/>
            <person name="Tanaka M."/>
            <person name="Yoshino T."/>
            <person name="Taniguchi T."/>
            <person name="Fukuda Y."/>
            <person name="Nemoto M."/>
            <person name="Matsumoto M."/>
            <person name="Wong P.S."/>
            <person name="Aburatani S."/>
            <person name="Fujibuchi W."/>
        </authorList>
    </citation>
    <scope>NUCLEOTIDE SEQUENCE [LARGE SCALE GENOMIC DNA]</scope>
    <source>
        <strain evidence="1 2">JPCC DA0580</strain>
    </source>
</reference>
<name>A0A1Z5JJ73_FISSO</name>
<dbReference type="InterPro" id="IPR029032">
    <property type="entry name" value="AhpD-like"/>
</dbReference>
<sequence>MSSSAVLPTEAQLSQSPVKQLRKTRKSIQKYFQLGKVMSIGQDNPFTIHAVDEEMFRCFWSLFAETMVVDGALKRPTKEKISVLVSKKNDCQVCLIAHHMLKQISDKVSVDEADPYLEDALVFAEEVLMASHSGHEIKIPAHTTLSTEAQAEVALIVLVKTHMNRTTSALVGEQLSTAAFGVPRVVAKRMESKGVVNVFSKLLAPFLARGIKAKYEPGITRNLFKHVVDDHLTLPSHLKGARLAGAERGIALARMHAAMDTIYETRLEDTMLPRAIVHFVDDAIPPTVGADSETLWHQER</sequence>
<dbReference type="NCBIfam" id="TIGR00778">
    <property type="entry name" value="ahpD_dom"/>
    <property type="match status" value="1"/>
</dbReference>
<dbReference type="OrthoDB" id="52411at2759"/>